<feature type="region of interest" description="Disordered" evidence="6">
    <location>
        <begin position="405"/>
        <end position="443"/>
    </location>
</feature>
<dbReference type="Pfam" id="PF07690">
    <property type="entry name" value="MFS_1"/>
    <property type="match status" value="2"/>
</dbReference>
<dbReference type="InterPro" id="IPR036259">
    <property type="entry name" value="MFS_trans_sf"/>
</dbReference>
<feature type="transmembrane region" description="Helical" evidence="7">
    <location>
        <begin position="257"/>
        <end position="274"/>
    </location>
</feature>
<dbReference type="EMBL" id="BMHV01000003">
    <property type="protein sequence ID" value="GGF54476.1"/>
    <property type="molecule type" value="Genomic_DNA"/>
</dbReference>
<gene>
    <name evidence="8" type="ORF">GCM10011332_04840</name>
</gene>
<evidence type="ECO:0000256" key="4">
    <source>
        <dbReference type="ARBA" id="ARBA00022989"/>
    </source>
</evidence>
<dbReference type="SUPFAM" id="SSF103473">
    <property type="entry name" value="MFS general substrate transporter"/>
    <property type="match status" value="1"/>
</dbReference>
<comment type="caution">
    <text evidence="8">The sequence shown here is derived from an EMBL/GenBank/DDBJ whole genome shotgun (WGS) entry which is preliminary data.</text>
</comment>
<proteinExistence type="predicted"/>
<keyword evidence="3 7" id="KW-0812">Transmembrane</keyword>
<dbReference type="CDD" id="cd06173">
    <property type="entry name" value="MFS_MefA_like"/>
    <property type="match status" value="1"/>
</dbReference>
<evidence type="ECO:0000256" key="3">
    <source>
        <dbReference type="ARBA" id="ARBA00022692"/>
    </source>
</evidence>
<feature type="transmembrane region" description="Helical" evidence="7">
    <location>
        <begin position="372"/>
        <end position="391"/>
    </location>
</feature>
<feature type="transmembrane region" description="Helical" evidence="7">
    <location>
        <begin position="344"/>
        <end position="366"/>
    </location>
</feature>
<feature type="transmembrane region" description="Helical" evidence="7">
    <location>
        <begin position="222"/>
        <end position="245"/>
    </location>
</feature>
<accession>A0A917BRY3</accession>
<name>A0A917BRY3_9PROT</name>
<organism evidence="8 9">
    <name type="scientific">Terasakiella brassicae</name>
    <dbReference type="NCBI Taxonomy" id="1634917"/>
    <lineage>
        <taxon>Bacteria</taxon>
        <taxon>Pseudomonadati</taxon>
        <taxon>Pseudomonadota</taxon>
        <taxon>Alphaproteobacteria</taxon>
        <taxon>Rhodospirillales</taxon>
        <taxon>Terasakiellaceae</taxon>
        <taxon>Terasakiella</taxon>
    </lineage>
</organism>
<evidence type="ECO:0000313" key="9">
    <source>
        <dbReference type="Proteomes" id="UP000632498"/>
    </source>
</evidence>
<feature type="transmembrane region" description="Helical" evidence="7">
    <location>
        <begin position="311"/>
        <end position="332"/>
    </location>
</feature>
<feature type="transmembrane region" description="Helical" evidence="7">
    <location>
        <begin position="20"/>
        <end position="40"/>
    </location>
</feature>
<evidence type="ECO:0000256" key="2">
    <source>
        <dbReference type="ARBA" id="ARBA00022475"/>
    </source>
</evidence>
<dbReference type="PANTHER" id="PTHR23513:SF6">
    <property type="entry name" value="MAJOR FACILITATOR SUPERFAMILY ASSOCIATED DOMAIN-CONTAINING PROTEIN"/>
    <property type="match status" value="1"/>
</dbReference>
<dbReference type="Proteomes" id="UP000632498">
    <property type="component" value="Unassembled WGS sequence"/>
</dbReference>
<feature type="compositionally biased region" description="Basic residues" evidence="6">
    <location>
        <begin position="414"/>
        <end position="425"/>
    </location>
</feature>
<dbReference type="Gene3D" id="1.20.1250.20">
    <property type="entry name" value="MFS general substrate transporter like domains"/>
    <property type="match status" value="1"/>
</dbReference>
<evidence type="ECO:0000256" key="6">
    <source>
        <dbReference type="SAM" id="MobiDB-lite"/>
    </source>
</evidence>
<feature type="transmembrane region" description="Helical" evidence="7">
    <location>
        <begin position="52"/>
        <end position="75"/>
    </location>
</feature>
<feature type="transmembrane region" description="Helical" evidence="7">
    <location>
        <begin position="105"/>
        <end position="125"/>
    </location>
</feature>
<evidence type="ECO:0000313" key="8">
    <source>
        <dbReference type="EMBL" id="GGF54476.1"/>
    </source>
</evidence>
<keyword evidence="5 7" id="KW-0472">Membrane</keyword>
<feature type="transmembrane region" description="Helical" evidence="7">
    <location>
        <begin position="172"/>
        <end position="191"/>
    </location>
</feature>
<dbReference type="GO" id="GO:0005886">
    <property type="term" value="C:plasma membrane"/>
    <property type="evidence" value="ECO:0007669"/>
    <property type="project" value="UniProtKB-SubCell"/>
</dbReference>
<feature type="transmembrane region" description="Helical" evidence="7">
    <location>
        <begin position="286"/>
        <end position="305"/>
    </location>
</feature>
<evidence type="ECO:0000256" key="5">
    <source>
        <dbReference type="ARBA" id="ARBA00023136"/>
    </source>
</evidence>
<feature type="compositionally biased region" description="Basic and acidic residues" evidence="6">
    <location>
        <begin position="426"/>
        <end position="436"/>
    </location>
</feature>
<keyword evidence="4 7" id="KW-1133">Transmembrane helix</keyword>
<dbReference type="RefSeq" id="WP_188661058.1">
    <property type="nucleotide sequence ID" value="NZ_BMHV01000003.1"/>
</dbReference>
<keyword evidence="2" id="KW-1003">Cell membrane</keyword>
<dbReference type="PANTHER" id="PTHR23513">
    <property type="entry name" value="INTEGRAL MEMBRANE EFFLUX PROTEIN-RELATED"/>
    <property type="match status" value="1"/>
</dbReference>
<protein>
    <submittedName>
        <fullName evidence="8">MFS transporter</fullName>
    </submittedName>
</protein>
<dbReference type="GO" id="GO:0022857">
    <property type="term" value="F:transmembrane transporter activity"/>
    <property type="evidence" value="ECO:0007669"/>
    <property type="project" value="InterPro"/>
</dbReference>
<comment type="subcellular location">
    <subcellularLocation>
        <location evidence="1">Cell membrane</location>
        <topology evidence="1">Multi-pass membrane protein</topology>
    </subcellularLocation>
</comment>
<evidence type="ECO:0000256" key="1">
    <source>
        <dbReference type="ARBA" id="ARBA00004651"/>
    </source>
</evidence>
<sequence>MNQSAQSPLKNPAYRNLFGAQVTSLVGTGLTTVALALLAYDMAGENAGQVLGTALAIKMIAYVCVAPIAGGFAHLLPRKQTLILLDIVRAGLILTLPFLSTQWQLYGVIFALNVCSACFTPLFQSTIPDLLPNEERYTKALSYSRLAYDLENLLSPTLAALLLSIWSFDSLFLLNGLTFLGSALLVVLTALPKQAIAERESSLWHNISFGIKAYLRTPRLRGLLALHGAVACAGAMVIVNTVIYVRAHLGLGESETAYVMMASGAGSMLVALFLPRLLKTVPDRPMMILGGSLIASALLWGVILPGLGGLLIIWFLLGAGWSLIQTPAARVVTRSTTPSDRAAYFSANFALSHGAWFIGYSLAGWLGANIGLSQTFAILACLAFLMTLWALKLWPTNDPVVIEHSHPAHSHDHPHTHKDPHHHHPHEGWEGPEPHIHEHRHKETRHAHPFVIDAHHVKWPQR</sequence>
<reference evidence="8" key="2">
    <citation type="submission" date="2020-09" db="EMBL/GenBank/DDBJ databases">
        <authorList>
            <person name="Sun Q."/>
            <person name="Zhou Y."/>
        </authorList>
    </citation>
    <scope>NUCLEOTIDE SEQUENCE</scope>
    <source>
        <strain evidence="8">CGMCC 1.15254</strain>
    </source>
</reference>
<dbReference type="InterPro" id="IPR011701">
    <property type="entry name" value="MFS"/>
</dbReference>
<keyword evidence="9" id="KW-1185">Reference proteome</keyword>
<dbReference type="AlphaFoldDB" id="A0A917BRY3"/>
<evidence type="ECO:0000256" key="7">
    <source>
        <dbReference type="SAM" id="Phobius"/>
    </source>
</evidence>
<reference evidence="8" key="1">
    <citation type="journal article" date="2014" name="Int. J. Syst. Evol. Microbiol.">
        <title>Complete genome sequence of Corynebacterium casei LMG S-19264T (=DSM 44701T), isolated from a smear-ripened cheese.</title>
        <authorList>
            <consortium name="US DOE Joint Genome Institute (JGI-PGF)"/>
            <person name="Walter F."/>
            <person name="Albersmeier A."/>
            <person name="Kalinowski J."/>
            <person name="Ruckert C."/>
        </authorList>
    </citation>
    <scope>NUCLEOTIDE SEQUENCE</scope>
    <source>
        <strain evidence="8">CGMCC 1.15254</strain>
    </source>
</reference>